<dbReference type="InterPro" id="IPR002893">
    <property type="entry name" value="Znf_MYND"/>
</dbReference>
<keyword evidence="7" id="KW-1185">Reference proteome</keyword>
<gene>
    <name evidence="6" type="ORF">R3P38DRAFT_3074559</name>
</gene>
<dbReference type="AlphaFoldDB" id="A0AAV9ZXQ5"/>
<evidence type="ECO:0000256" key="1">
    <source>
        <dbReference type="ARBA" id="ARBA00022723"/>
    </source>
</evidence>
<name>A0AAV9ZXQ5_9AGAR</name>
<dbReference type="Gene3D" id="6.10.140.2220">
    <property type="match status" value="1"/>
</dbReference>
<sequence length="111" mass="12265">MCRLFIIAECCNAGCKESSESCSTKLRYCSGCRLMRYCSTSCQKSAWKSHRSTCADLAKLTAMVRAKLGDEPVPAGQLGKNDVQFEKEARKLGFLESRMKELAKNLAETGV</sequence>
<proteinExistence type="predicted"/>
<comment type="caution">
    <text evidence="6">The sequence shown here is derived from an EMBL/GenBank/DDBJ whole genome shotgun (WGS) entry which is preliminary data.</text>
</comment>
<organism evidence="6 7">
    <name type="scientific">Favolaschia claudopus</name>
    <dbReference type="NCBI Taxonomy" id="2862362"/>
    <lineage>
        <taxon>Eukaryota</taxon>
        <taxon>Fungi</taxon>
        <taxon>Dikarya</taxon>
        <taxon>Basidiomycota</taxon>
        <taxon>Agaricomycotina</taxon>
        <taxon>Agaricomycetes</taxon>
        <taxon>Agaricomycetidae</taxon>
        <taxon>Agaricales</taxon>
        <taxon>Marasmiineae</taxon>
        <taxon>Mycenaceae</taxon>
        <taxon>Favolaschia</taxon>
    </lineage>
</organism>
<keyword evidence="1" id="KW-0479">Metal-binding</keyword>
<keyword evidence="3" id="KW-0862">Zinc</keyword>
<reference evidence="6 7" key="1">
    <citation type="journal article" date="2024" name="J Genomics">
        <title>Draft genome sequencing and assembly of Favolaschia claudopus CIRM-BRFM 2984 isolated from oak limbs.</title>
        <authorList>
            <person name="Navarro D."/>
            <person name="Drula E."/>
            <person name="Chaduli D."/>
            <person name="Cazenave R."/>
            <person name="Ahrendt S."/>
            <person name="Wang J."/>
            <person name="Lipzen A."/>
            <person name="Daum C."/>
            <person name="Barry K."/>
            <person name="Grigoriev I.V."/>
            <person name="Favel A."/>
            <person name="Rosso M.N."/>
            <person name="Martin F."/>
        </authorList>
    </citation>
    <scope>NUCLEOTIDE SEQUENCE [LARGE SCALE GENOMIC DNA]</scope>
    <source>
        <strain evidence="6 7">CIRM-BRFM 2984</strain>
    </source>
</reference>
<keyword evidence="2 4" id="KW-0863">Zinc-finger</keyword>
<accession>A0AAV9ZXQ5</accession>
<evidence type="ECO:0000259" key="5">
    <source>
        <dbReference type="PROSITE" id="PS50865"/>
    </source>
</evidence>
<evidence type="ECO:0000313" key="7">
    <source>
        <dbReference type="Proteomes" id="UP001362999"/>
    </source>
</evidence>
<protein>
    <recommendedName>
        <fullName evidence="5">MYND-type domain-containing protein</fullName>
    </recommendedName>
</protein>
<dbReference type="Pfam" id="PF01753">
    <property type="entry name" value="zf-MYND"/>
    <property type="match status" value="1"/>
</dbReference>
<evidence type="ECO:0000313" key="6">
    <source>
        <dbReference type="EMBL" id="KAK6996029.1"/>
    </source>
</evidence>
<feature type="domain" description="MYND-type" evidence="5">
    <location>
        <begin position="10"/>
        <end position="54"/>
    </location>
</feature>
<dbReference type="Proteomes" id="UP001362999">
    <property type="component" value="Unassembled WGS sequence"/>
</dbReference>
<dbReference type="EMBL" id="JAWWNJ010000100">
    <property type="protein sequence ID" value="KAK6996029.1"/>
    <property type="molecule type" value="Genomic_DNA"/>
</dbReference>
<dbReference type="SUPFAM" id="SSF144232">
    <property type="entry name" value="HIT/MYND zinc finger-like"/>
    <property type="match status" value="1"/>
</dbReference>
<evidence type="ECO:0000256" key="3">
    <source>
        <dbReference type="ARBA" id="ARBA00022833"/>
    </source>
</evidence>
<dbReference type="PROSITE" id="PS01360">
    <property type="entry name" value="ZF_MYND_1"/>
    <property type="match status" value="1"/>
</dbReference>
<evidence type="ECO:0000256" key="4">
    <source>
        <dbReference type="PROSITE-ProRule" id="PRU00134"/>
    </source>
</evidence>
<evidence type="ECO:0000256" key="2">
    <source>
        <dbReference type="ARBA" id="ARBA00022771"/>
    </source>
</evidence>
<dbReference type="PROSITE" id="PS50865">
    <property type="entry name" value="ZF_MYND_2"/>
    <property type="match status" value="1"/>
</dbReference>
<dbReference type="GO" id="GO:0008270">
    <property type="term" value="F:zinc ion binding"/>
    <property type="evidence" value="ECO:0007669"/>
    <property type="project" value="UniProtKB-KW"/>
</dbReference>